<keyword evidence="4" id="KW-1185">Reference proteome</keyword>
<dbReference type="RefSeq" id="WP_073121930.1">
    <property type="nucleotide sequence ID" value="NZ_FRAA01000003.1"/>
</dbReference>
<keyword evidence="1" id="KW-0732">Signal</keyword>
<dbReference type="InterPro" id="IPR026444">
    <property type="entry name" value="Secre_tail"/>
</dbReference>
<dbReference type="Proteomes" id="UP000184474">
    <property type="component" value="Unassembled WGS sequence"/>
</dbReference>
<dbReference type="EMBL" id="FRAA01000003">
    <property type="protein sequence ID" value="SHK11647.1"/>
    <property type="molecule type" value="Genomic_DNA"/>
</dbReference>
<sequence length="116" mass="12683">MKTTIKTIALTLMVACSSLAFAGEKAEKSEKVVSPELKVQIKATADSKVIVIFDKLEGEEVKVRIYDNYGALIYSDKKVDGAKYAKAFDLSAYPAGNYAYTVSNDVYSVKKTIALK</sequence>
<feature type="domain" description="Secretion system C-terminal sorting" evidence="2">
    <location>
        <begin position="49"/>
        <end position="113"/>
    </location>
</feature>
<proteinExistence type="predicted"/>
<protein>
    <recommendedName>
        <fullName evidence="2">Secretion system C-terminal sorting domain-containing protein</fullName>
    </recommendedName>
</protein>
<evidence type="ECO:0000313" key="4">
    <source>
        <dbReference type="Proteomes" id="UP000184474"/>
    </source>
</evidence>
<accession>A0A1M6PUQ2</accession>
<evidence type="ECO:0000256" key="1">
    <source>
        <dbReference type="SAM" id="SignalP"/>
    </source>
</evidence>
<evidence type="ECO:0000259" key="2">
    <source>
        <dbReference type="Pfam" id="PF18962"/>
    </source>
</evidence>
<dbReference type="STRING" id="156994.SAMN04488028_10346"/>
<gene>
    <name evidence="3" type="ORF">SAMN04488028_10346</name>
</gene>
<reference evidence="4" key="1">
    <citation type="submission" date="2016-11" db="EMBL/GenBank/DDBJ databases">
        <authorList>
            <person name="Varghese N."/>
            <person name="Submissions S."/>
        </authorList>
    </citation>
    <scope>NUCLEOTIDE SEQUENCE [LARGE SCALE GENOMIC DNA]</scope>
    <source>
        <strain evidence="4">DSM 26134</strain>
    </source>
</reference>
<dbReference type="AlphaFoldDB" id="A0A1M6PUQ2"/>
<organism evidence="3 4">
    <name type="scientific">Reichenbachiella agariperforans</name>
    <dbReference type="NCBI Taxonomy" id="156994"/>
    <lineage>
        <taxon>Bacteria</taxon>
        <taxon>Pseudomonadati</taxon>
        <taxon>Bacteroidota</taxon>
        <taxon>Cytophagia</taxon>
        <taxon>Cytophagales</taxon>
        <taxon>Reichenbachiellaceae</taxon>
        <taxon>Reichenbachiella</taxon>
    </lineage>
</organism>
<feature type="signal peptide" evidence="1">
    <location>
        <begin position="1"/>
        <end position="22"/>
    </location>
</feature>
<evidence type="ECO:0000313" key="3">
    <source>
        <dbReference type="EMBL" id="SHK11647.1"/>
    </source>
</evidence>
<name>A0A1M6PUQ2_REIAG</name>
<dbReference type="Pfam" id="PF18962">
    <property type="entry name" value="Por_Secre_tail"/>
    <property type="match status" value="1"/>
</dbReference>
<feature type="chain" id="PRO_5012138604" description="Secretion system C-terminal sorting domain-containing protein" evidence="1">
    <location>
        <begin position="23"/>
        <end position="116"/>
    </location>
</feature>